<name>A0A5S3X701_9GAMM</name>
<organism evidence="1 2">
    <name type="scientific">Pseudoalteromonas rubra</name>
    <dbReference type="NCBI Taxonomy" id="43658"/>
    <lineage>
        <taxon>Bacteria</taxon>
        <taxon>Pseudomonadati</taxon>
        <taxon>Pseudomonadota</taxon>
        <taxon>Gammaproteobacteria</taxon>
        <taxon>Alteromonadales</taxon>
        <taxon>Pseudoalteromonadaceae</taxon>
        <taxon>Pseudoalteromonas</taxon>
    </lineage>
</organism>
<evidence type="ECO:0000313" key="2">
    <source>
        <dbReference type="Proteomes" id="UP000306719"/>
    </source>
</evidence>
<proteinExistence type="predicted"/>
<sequence length="282" mass="31170">MPDPLTIAGAGLAVLGSKDVLTKILGPSADYVGGELAGFIKKCNINLDGIFAKAEKKLGSRIDSKGGVNPRVLRHILDDGRFCEEDITAEYYGGLLAGSREENSENDYCLPFLSKVKEMPTHQLRLHFSFYYEVLRLHKAKGVNLGHWYQSGNVGLVLTLPFIHEIFPHEEQLQSWELMVSAIVGLHSLGLISNNFAYGEPSDLRRAHPHAHMFGAYVEPSLIGAELFLWALGASDPNAHRFFELDINKVDKPIDIPEGAIAMHSLDDIEKDSNSIFSSINK</sequence>
<gene>
    <name evidence="1" type="ORF">CWB98_01060</name>
</gene>
<dbReference type="OrthoDB" id="6266415at2"/>
<reference evidence="2" key="2">
    <citation type="submission" date="2019-06" db="EMBL/GenBank/DDBJ databases">
        <title>Co-occurence of chitin degradation, pigmentation and bioactivity in marine Pseudoalteromonas.</title>
        <authorList>
            <person name="Sonnenschein E.C."/>
            <person name="Bech P.K."/>
        </authorList>
    </citation>
    <scope>NUCLEOTIDE SEQUENCE [LARGE SCALE GENOMIC DNA]</scope>
    <source>
        <strain evidence="2">S2599</strain>
    </source>
</reference>
<dbReference type="Proteomes" id="UP000306719">
    <property type="component" value="Unassembled WGS sequence"/>
</dbReference>
<evidence type="ECO:0000313" key="1">
    <source>
        <dbReference type="EMBL" id="TMP39887.1"/>
    </source>
</evidence>
<comment type="caution">
    <text evidence="1">The sequence shown here is derived from an EMBL/GenBank/DDBJ whole genome shotgun (WGS) entry which is preliminary data.</text>
</comment>
<protein>
    <submittedName>
        <fullName evidence="1">Uncharacterized protein</fullName>
    </submittedName>
</protein>
<dbReference type="EMBL" id="PNCJ01000004">
    <property type="protein sequence ID" value="TMP39887.1"/>
    <property type="molecule type" value="Genomic_DNA"/>
</dbReference>
<reference evidence="1 2" key="1">
    <citation type="submission" date="2018-01" db="EMBL/GenBank/DDBJ databases">
        <authorList>
            <person name="Paulsen S."/>
            <person name="Gram L.K."/>
        </authorList>
    </citation>
    <scope>NUCLEOTIDE SEQUENCE [LARGE SCALE GENOMIC DNA]</scope>
    <source>
        <strain evidence="1 2">S2599</strain>
    </source>
</reference>
<accession>A0A5S3X701</accession>
<dbReference type="RefSeq" id="WP_138543129.1">
    <property type="nucleotide sequence ID" value="NZ_PNCJ01000004.1"/>
</dbReference>
<dbReference type="AlphaFoldDB" id="A0A5S3X701"/>